<evidence type="ECO:0000313" key="2">
    <source>
        <dbReference type="Proteomes" id="UP001157418"/>
    </source>
</evidence>
<reference evidence="1 2" key="1">
    <citation type="submission" date="2022-01" db="EMBL/GenBank/DDBJ databases">
        <authorList>
            <person name="Xiong W."/>
            <person name="Schranz E."/>
        </authorList>
    </citation>
    <scope>NUCLEOTIDE SEQUENCE [LARGE SCALE GENOMIC DNA]</scope>
</reference>
<dbReference type="EMBL" id="CAKMRJ010004445">
    <property type="protein sequence ID" value="CAH1435287.1"/>
    <property type="molecule type" value="Genomic_DNA"/>
</dbReference>
<dbReference type="Proteomes" id="UP001157418">
    <property type="component" value="Unassembled WGS sequence"/>
</dbReference>
<comment type="caution">
    <text evidence="1">The sequence shown here is derived from an EMBL/GenBank/DDBJ whole genome shotgun (WGS) entry which is preliminary data.</text>
</comment>
<organism evidence="1 2">
    <name type="scientific">Lactuca virosa</name>
    <dbReference type="NCBI Taxonomy" id="75947"/>
    <lineage>
        <taxon>Eukaryota</taxon>
        <taxon>Viridiplantae</taxon>
        <taxon>Streptophyta</taxon>
        <taxon>Embryophyta</taxon>
        <taxon>Tracheophyta</taxon>
        <taxon>Spermatophyta</taxon>
        <taxon>Magnoliopsida</taxon>
        <taxon>eudicotyledons</taxon>
        <taxon>Gunneridae</taxon>
        <taxon>Pentapetalae</taxon>
        <taxon>asterids</taxon>
        <taxon>campanulids</taxon>
        <taxon>Asterales</taxon>
        <taxon>Asteraceae</taxon>
        <taxon>Cichorioideae</taxon>
        <taxon>Cichorieae</taxon>
        <taxon>Lactucinae</taxon>
        <taxon>Lactuca</taxon>
    </lineage>
</organism>
<evidence type="ECO:0000313" key="1">
    <source>
        <dbReference type="EMBL" id="CAH1435287.1"/>
    </source>
</evidence>
<sequence length="77" mass="9092">MNSIRRVFNFEQPGAVKLHMEEVPVQTTKSRWSRMIEKEKTEKALVNPKQNILKQGSLSNKLNHKYSKRKVCDKEHI</sequence>
<accession>A0AAU9NAG0</accession>
<protein>
    <submittedName>
        <fullName evidence="1">Uncharacterized protein</fullName>
    </submittedName>
</protein>
<dbReference type="AlphaFoldDB" id="A0AAU9NAG0"/>
<gene>
    <name evidence="1" type="ORF">LVIROSA_LOCUS21743</name>
</gene>
<keyword evidence="2" id="KW-1185">Reference proteome</keyword>
<proteinExistence type="predicted"/>
<name>A0AAU9NAG0_9ASTR</name>